<gene>
    <name evidence="8" type="ORF">ACFY35_16750</name>
</gene>
<dbReference type="PANTHER" id="PTHR43133">
    <property type="entry name" value="RNA POLYMERASE ECF-TYPE SIGMA FACTO"/>
    <property type="match status" value="1"/>
</dbReference>
<feature type="domain" description="RNA polymerase sigma-70 region 2" evidence="6">
    <location>
        <begin position="17"/>
        <end position="79"/>
    </location>
</feature>
<feature type="domain" description="RNA polymerase sigma factor 70 region 4 type 2" evidence="7">
    <location>
        <begin position="102"/>
        <end position="154"/>
    </location>
</feature>
<keyword evidence="2" id="KW-0805">Transcription regulation</keyword>
<dbReference type="RefSeq" id="WP_020516746.1">
    <property type="nucleotide sequence ID" value="NZ_JBIAZU010000003.1"/>
</dbReference>
<dbReference type="EMBL" id="JBIAZU010000003">
    <property type="protein sequence ID" value="MFF5291092.1"/>
    <property type="molecule type" value="Genomic_DNA"/>
</dbReference>
<evidence type="ECO:0000313" key="9">
    <source>
        <dbReference type="Proteomes" id="UP001602245"/>
    </source>
</evidence>
<dbReference type="Gene3D" id="1.10.10.10">
    <property type="entry name" value="Winged helix-like DNA-binding domain superfamily/Winged helix DNA-binding domain"/>
    <property type="match status" value="1"/>
</dbReference>
<dbReference type="SUPFAM" id="SSF88659">
    <property type="entry name" value="Sigma3 and sigma4 domains of RNA polymerase sigma factors"/>
    <property type="match status" value="1"/>
</dbReference>
<evidence type="ECO:0000259" key="6">
    <source>
        <dbReference type="Pfam" id="PF04542"/>
    </source>
</evidence>
<dbReference type="Pfam" id="PF04542">
    <property type="entry name" value="Sigma70_r2"/>
    <property type="match status" value="1"/>
</dbReference>
<name>A0ABW6WGB1_9ACTN</name>
<dbReference type="Proteomes" id="UP001602245">
    <property type="component" value="Unassembled WGS sequence"/>
</dbReference>
<dbReference type="Pfam" id="PF08281">
    <property type="entry name" value="Sigma70_r4_2"/>
    <property type="match status" value="1"/>
</dbReference>
<sequence>MRSELEREYVEYVTVRLPRLHRLAYLLCSDAHQADDIVQAALTSLYLNWKSASGADNLDAYVHRIVVRRYLDERRRRWSRVLLGDAVPEQVVSGDHGIEERDALMTALRALPKGQRAVLVLRFLGDMSIEDTAEVLGCSVGNVKSQSSRGLATLREVLGRIEFAEGKPWTSAN</sequence>
<dbReference type="NCBIfam" id="TIGR02937">
    <property type="entry name" value="sigma70-ECF"/>
    <property type="match status" value="1"/>
</dbReference>
<proteinExistence type="inferred from homology"/>
<dbReference type="InterPro" id="IPR036388">
    <property type="entry name" value="WH-like_DNA-bd_sf"/>
</dbReference>
<dbReference type="InterPro" id="IPR013249">
    <property type="entry name" value="RNA_pol_sigma70_r4_t2"/>
</dbReference>
<evidence type="ECO:0000256" key="1">
    <source>
        <dbReference type="ARBA" id="ARBA00010641"/>
    </source>
</evidence>
<dbReference type="CDD" id="cd06171">
    <property type="entry name" value="Sigma70_r4"/>
    <property type="match status" value="1"/>
</dbReference>
<comment type="caution">
    <text evidence="8">The sequence shown here is derived from an EMBL/GenBank/DDBJ whole genome shotgun (WGS) entry which is preliminary data.</text>
</comment>
<dbReference type="InterPro" id="IPR014325">
    <property type="entry name" value="RNA_pol_sigma-E_actinobac"/>
</dbReference>
<organism evidence="8 9">
    <name type="scientific">Paractinoplanes globisporus</name>
    <dbReference type="NCBI Taxonomy" id="113565"/>
    <lineage>
        <taxon>Bacteria</taxon>
        <taxon>Bacillati</taxon>
        <taxon>Actinomycetota</taxon>
        <taxon>Actinomycetes</taxon>
        <taxon>Micromonosporales</taxon>
        <taxon>Micromonosporaceae</taxon>
        <taxon>Paractinoplanes</taxon>
    </lineage>
</organism>
<evidence type="ECO:0000256" key="4">
    <source>
        <dbReference type="ARBA" id="ARBA00023125"/>
    </source>
</evidence>
<dbReference type="Gene3D" id="1.10.1740.10">
    <property type="match status" value="1"/>
</dbReference>
<comment type="similarity">
    <text evidence="1">Belongs to the sigma-70 factor family. ECF subfamily.</text>
</comment>
<evidence type="ECO:0000256" key="2">
    <source>
        <dbReference type="ARBA" id="ARBA00023015"/>
    </source>
</evidence>
<dbReference type="InterPro" id="IPR014284">
    <property type="entry name" value="RNA_pol_sigma-70_dom"/>
</dbReference>
<dbReference type="NCBIfam" id="TIGR02983">
    <property type="entry name" value="SigE-fam_strep"/>
    <property type="match status" value="1"/>
</dbReference>
<evidence type="ECO:0000259" key="7">
    <source>
        <dbReference type="Pfam" id="PF08281"/>
    </source>
</evidence>
<keyword evidence="9" id="KW-1185">Reference proteome</keyword>
<accession>A0ABW6WGB1</accession>
<dbReference type="InterPro" id="IPR039425">
    <property type="entry name" value="RNA_pol_sigma-70-like"/>
</dbReference>
<evidence type="ECO:0000256" key="5">
    <source>
        <dbReference type="ARBA" id="ARBA00023163"/>
    </source>
</evidence>
<keyword evidence="3" id="KW-0731">Sigma factor</keyword>
<dbReference type="InterPro" id="IPR013324">
    <property type="entry name" value="RNA_pol_sigma_r3/r4-like"/>
</dbReference>
<dbReference type="InterPro" id="IPR007627">
    <property type="entry name" value="RNA_pol_sigma70_r2"/>
</dbReference>
<keyword evidence="4" id="KW-0238">DNA-binding</keyword>
<evidence type="ECO:0000256" key="3">
    <source>
        <dbReference type="ARBA" id="ARBA00023082"/>
    </source>
</evidence>
<reference evidence="8 9" key="1">
    <citation type="submission" date="2024-10" db="EMBL/GenBank/DDBJ databases">
        <title>The Natural Products Discovery Center: Release of the First 8490 Sequenced Strains for Exploring Actinobacteria Biosynthetic Diversity.</title>
        <authorList>
            <person name="Kalkreuter E."/>
            <person name="Kautsar S.A."/>
            <person name="Yang D."/>
            <person name="Bader C.D."/>
            <person name="Teijaro C.N."/>
            <person name="Fluegel L."/>
            <person name="Davis C.M."/>
            <person name="Simpson J.R."/>
            <person name="Lauterbach L."/>
            <person name="Steele A.D."/>
            <person name="Gui C."/>
            <person name="Meng S."/>
            <person name="Li G."/>
            <person name="Viehrig K."/>
            <person name="Ye F."/>
            <person name="Su P."/>
            <person name="Kiefer A.F."/>
            <person name="Nichols A."/>
            <person name="Cepeda A.J."/>
            <person name="Yan W."/>
            <person name="Fan B."/>
            <person name="Jiang Y."/>
            <person name="Adhikari A."/>
            <person name="Zheng C.-J."/>
            <person name="Schuster L."/>
            <person name="Cowan T.M."/>
            <person name="Smanski M.J."/>
            <person name="Chevrette M.G."/>
            <person name="De Carvalho L.P.S."/>
            <person name="Shen B."/>
        </authorList>
    </citation>
    <scope>NUCLEOTIDE SEQUENCE [LARGE SCALE GENOMIC DNA]</scope>
    <source>
        <strain evidence="8 9">NPDC000087</strain>
    </source>
</reference>
<dbReference type="InterPro" id="IPR013325">
    <property type="entry name" value="RNA_pol_sigma_r2"/>
</dbReference>
<evidence type="ECO:0000313" key="8">
    <source>
        <dbReference type="EMBL" id="MFF5291092.1"/>
    </source>
</evidence>
<keyword evidence="5" id="KW-0804">Transcription</keyword>
<dbReference type="PANTHER" id="PTHR43133:SF50">
    <property type="entry name" value="ECF RNA POLYMERASE SIGMA FACTOR SIGM"/>
    <property type="match status" value="1"/>
</dbReference>
<protein>
    <submittedName>
        <fullName evidence="8">SigE family RNA polymerase sigma factor</fullName>
    </submittedName>
</protein>
<dbReference type="SUPFAM" id="SSF88946">
    <property type="entry name" value="Sigma2 domain of RNA polymerase sigma factors"/>
    <property type="match status" value="1"/>
</dbReference>